<organism evidence="2">
    <name type="scientific">Zea mays</name>
    <name type="common">Maize</name>
    <dbReference type="NCBI Taxonomy" id="4577"/>
    <lineage>
        <taxon>Eukaryota</taxon>
        <taxon>Viridiplantae</taxon>
        <taxon>Streptophyta</taxon>
        <taxon>Embryophyta</taxon>
        <taxon>Tracheophyta</taxon>
        <taxon>Spermatophyta</taxon>
        <taxon>Magnoliopsida</taxon>
        <taxon>Liliopsida</taxon>
        <taxon>Poales</taxon>
        <taxon>Poaceae</taxon>
        <taxon>PACMAD clade</taxon>
        <taxon>Panicoideae</taxon>
        <taxon>Andropogonodae</taxon>
        <taxon>Andropogoneae</taxon>
        <taxon>Tripsacinae</taxon>
        <taxon>Zea</taxon>
    </lineage>
</organism>
<feature type="region of interest" description="Disordered" evidence="1">
    <location>
        <begin position="19"/>
        <end position="39"/>
    </location>
</feature>
<accession>C4J514</accession>
<reference evidence="2" key="1">
    <citation type="journal article" date="2009" name="PLoS Genet.">
        <title>Sequencing, mapping, and analysis of 27,455 maize full-length cDNAs.</title>
        <authorList>
            <person name="Soderlund C."/>
            <person name="Descour A."/>
            <person name="Kudrna D."/>
            <person name="Bomhoff M."/>
            <person name="Boyd L."/>
            <person name="Currie J."/>
            <person name="Angelova A."/>
            <person name="Collura K."/>
            <person name="Wissotski M."/>
            <person name="Ashley E."/>
            <person name="Morrow D."/>
            <person name="Fernandes J."/>
            <person name="Walbot V."/>
            <person name="Yu Y."/>
        </authorList>
    </citation>
    <scope>NUCLEOTIDE SEQUENCE</scope>
    <source>
        <strain evidence="2">B73</strain>
    </source>
</reference>
<proteinExistence type="evidence at transcript level"/>
<dbReference type="EMBL" id="BT085911">
    <property type="protein sequence ID" value="ACR36264.1"/>
    <property type="molecule type" value="mRNA"/>
</dbReference>
<evidence type="ECO:0000313" key="2">
    <source>
        <dbReference type="EMBL" id="ACR36264.1"/>
    </source>
</evidence>
<name>C4J514_MAIZE</name>
<feature type="region of interest" description="Disordered" evidence="1">
    <location>
        <begin position="146"/>
        <end position="200"/>
    </location>
</feature>
<evidence type="ECO:0000256" key="1">
    <source>
        <dbReference type="SAM" id="MobiDB-lite"/>
    </source>
</evidence>
<dbReference type="AlphaFoldDB" id="C4J514"/>
<feature type="compositionally biased region" description="Basic and acidic residues" evidence="1">
    <location>
        <begin position="175"/>
        <end position="191"/>
    </location>
</feature>
<reference evidence="2" key="2">
    <citation type="submission" date="2012-06" db="EMBL/GenBank/DDBJ databases">
        <authorList>
            <person name="Yu Y."/>
            <person name="Currie J."/>
            <person name="Lomeli R."/>
            <person name="Angelova A."/>
            <person name="Collura K."/>
            <person name="Wissotski M."/>
            <person name="Campos D."/>
            <person name="Kudrna D."/>
            <person name="Golser W."/>
            <person name="Ashely E."/>
            <person name="Descour A."/>
            <person name="Fernandes J."/>
            <person name="Soderlund C."/>
            <person name="Walbot V."/>
        </authorList>
    </citation>
    <scope>NUCLEOTIDE SEQUENCE</scope>
    <source>
        <strain evidence="2">B73</strain>
    </source>
</reference>
<feature type="compositionally biased region" description="Basic and acidic residues" evidence="1">
    <location>
        <begin position="146"/>
        <end position="156"/>
    </location>
</feature>
<sequence length="200" mass="21850">MPTDETLLELEPRRACEPERGVEARVRHRDDDVGARGRGLLGQRLSEGGTALVNGVREHHRVGQREVDVLEHAGAPGAVREEAGRGDRHVAAVDHDHLPGLHLALVGGVDEVQRAGLRREDDSAVPAAAHHQRAEPMWVAHGEELVGREEQERVGPREALAGVADPGEQGPRQRRRDEVEDDLRVRGRVEDGPPGLELVP</sequence>
<feature type="compositionally biased region" description="Basic and acidic residues" evidence="1">
    <location>
        <begin position="19"/>
        <end position="35"/>
    </location>
</feature>
<protein>
    <submittedName>
        <fullName evidence="2">Uncharacterized protein</fullName>
    </submittedName>
</protein>